<dbReference type="InterPro" id="IPR050951">
    <property type="entry name" value="Retrovirus_Pol_polyprotein"/>
</dbReference>
<dbReference type="PANTHER" id="PTHR37984:SF5">
    <property type="entry name" value="PROTEIN NYNRIN-LIKE"/>
    <property type="match status" value="1"/>
</dbReference>
<dbReference type="KEGG" id="api:100573346"/>
<feature type="domain" description="Integrase catalytic" evidence="1">
    <location>
        <begin position="140"/>
        <end position="258"/>
    </location>
</feature>
<evidence type="ECO:0000313" key="3">
    <source>
        <dbReference type="Proteomes" id="UP000007819"/>
    </source>
</evidence>
<dbReference type="Proteomes" id="UP000007819">
    <property type="component" value="Unassembled WGS sequence"/>
</dbReference>
<organism evidence="2 3">
    <name type="scientific">Acyrthosiphon pisum</name>
    <name type="common">Pea aphid</name>
    <dbReference type="NCBI Taxonomy" id="7029"/>
    <lineage>
        <taxon>Eukaryota</taxon>
        <taxon>Metazoa</taxon>
        <taxon>Ecdysozoa</taxon>
        <taxon>Arthropoda</taxon>
        <taxon>Hexapoda</taxon>
        <taxon>Insecta</taxon>
        <taxon>Pterygota</taxon>
        <taxon>Neoptera</taxon>
        <taxon>Paraneoptera</taxon>
        <taxon>Hemiptera</taxon>
        <taxon>Sternorrhyncha</taxon>
        <taxon>Aphidomorpha</taxon>
        <taxon>Aphidoidea</taxon>
        <taxon>Aphididae</taxon>
        <taxon>Macrosiphini</taxon>
        <taxon>Acyrthosiphon</taxon>
    </lineage>
</organism>
<evidence type="ECO:0000313" key="2">
    <source>
        <dbReference type="EnsemblMetazoa" id="XP_008189622.1"/>
    </source>
</evidence>
<reference evidence="3" key="1">
    <citation type="submission" date="2010-06" db="EMBL/GenBank/DDBJ databases">
        <authorList>
            <person name="Jiang H."/>
            <person name="Abraham K."/>
            <person name="Ali S."/>
            <person name="Alsbrooks S.L."/>
            <person name="Anim B.N."/>
            <person name="Anosike U.S."/>
            <person name="Attaway T."/>
            <person name="Bandaranaike D.P."/>
            <person name="Battles P.K."/>
            <person name="Bell S.N."/>
            <person name="Bell A.V."/>
            <person name="Beltran B."/>
            <person name="Bickham C."/>
            <person name="Bustamante Y."/>
            <person name="Caleb T."/>
            <person name="Canada A."/>
            <person name="Cardenas V."/>
            <person name="Carter K."/>
            <person name="Chacko J."/>
            <person name="Chandrabose M.N."/>
            <person name="Chavez D."/>
            <person name="Chavez A."/>
            <person name="Chen L."/>
            <person name="Chu H.-S."/>
            <person name="Claassen K.J."/>
            <person name="Cockrell R."/>
            <person name="Collins M."/>
            <person name="Cooper J.A."/>
            <person name="Cree A."/>
            <person name="Curry S.M."/>
            <person name="Da Y."/>
            <person name="Dao M.D."/>
            <person name="Das B."/>
            <person name="Davila M.-L."/>
            <person name="Davy-Carroll L."/>
            <person name="Denson S."/>
            <person name="Dinh H."/>
            <person name="Ebong V.E."/>
            <person name="Edwards J.R."/>
            <person name="Egan A."/>
            <person name="El-Daye J."/>
            <person name="Escobedo L."/>
            <person name="Fernandez S."/>
            <person name="Fernando P.R."/>
            <person name="Flagg N."/>
            <person name="Forbes L.D."/>
            <person name="Fowler R.G."/>
            <person name="Fu Q."/>
            <person name="Gabisi R.A."/>
            <person name="Ganer J."/>
            <person name="Garbino Pronczuk A."/>
            <person name="Garcia R.M."/>
            <person name="Garner T."/>
            <person name="Garrett T.E."/>
            <person name="Gonzalez D.A."/>
            <person name="Hamid H."/>
            <person name="Hawkins E.S."/>
            <person name="Hirani K."/>
            <person name="Hogues M.E."/>
            <person name="Hollins B."/>
            <person name="Hsiao C.-H."/>
            <person name="Jabil R."/>
            <person name="James M.L."/>
            <person name="Jhangiani S.N."/>
            <person name="Johnson B."/>
            <person name="Johnson Q."/>
            <person name="Joshi V."/>
            <person name="Kalu J.B."/>
            <person name="Kam C."/>
            <person name="Kashfia A."/>
            <person name="Keebler J."/>
            <person name="Kisamo H."/>
            <person name="Kovar C.L."/>
            <person name="Lago L.A."/>
            <person name="Lai C.-Y."/>
            <person name="Laidlaw J."/>
            <person name="Lara F."/>
            <person name="Le T.-K."/>
            <person name="Lee S.L."/>
            <person name="Legall F.H."/>
            <person name="Lemon S.J."/>
            <person name="Lewis L.R."/>
            <person name="Li B."/>
            <person name="Liu Y."/>
            <person name="Liu Y.-S."/>
            <person name="Lopez J."/>
            <person name="Lozado R.J."/>
            <person name="Lu J."/>
            <person name="Madu R.C."/>
            <person name="Maheshwari M."/>
            <person name="Maheshwari R."/>
            <person name="Malloy K."/>
            <person name="Martinez E."/>
            <person name="Mathew T."/>
            <person name="Mercado I.C."/>
            <person name="Mercado C."/>
            <person name="Meyer B."/>
            <person name="Montgomery K."/>
            <person name="Morgan M.B."/>
            <person name="Munidasa M."/>
            <person name="Nazareth L.V."/>
            <person name="Nelson J."/>
            <person name="Ng B.M."/>
            <person name="Nguyen N.B."/>
            <person name="Nguyen P.Q."/>
            <person name="Nguyen T."/>
            <person name="Obregon M."/>
            <person name="Okwuonu G.O."/>
            <person name="Onwere C.G."/>
            <person name="Orozco G."/>
            <person name="Parra A."/>
            <person name="Patel S."/>
            <person name="Patil S."/>
            <person name="Perez A."/>
            <person name="Perez Y."/>
            <person name="Pham C."/>
            <person name="Primus E.L."/>
            <person name="Pu L.-L."/>
            <person name="Puazo M."/>
            <person name="Qin X."/>
            <person name="Quiroz J.B."/>
            <person name="Reese J."/>
            <person name="Richards S."/>
            <person name="Rives C.M."/>
            <person name="Robberts R."/>
            <person name="Ruiz S.J."/>
            <person name="Ruiz M.J."/>
            <person name="Santibanez J."/>
            <person name="Schneider B.W."/>
            <person name="Sisson I."/>
            <person name="Smith M."/>
            <person name="Sodergren E."/>
            <person name="Song X.-Z."/>
            <person name="Song B.B."/>
            <person name="Summersgill H."/>
            <person name="Thelus R."/>
            <person name="Thornton R.D."/>
            <person name="Trejos Z.Y."/>
            <person name="Usmani K."/>
            <person name="Vattathil S."/>
            <person name="Villasana D."/>
            <person name="Walker D.L."/>
            <person name="Wang S."/>
            <person name="Wang K."/>
            <person name="White C.S."/>
            <person name="Williams A.C."/>
            <person name="Williamson J."/>
            <person name="Wilson K."/>
            <person name="Woghiren I.O."/>
            <person name="Woodworth J.R."/>
            <person name="Worley K.C."/>
            <person name="Wright R.A."/>
            <person name="Wu W."/>
            <person name="Young L."/>
            <person name="Zhang L."/>
            <person name="Zhang J."/>
            <person name="Zhu Y."/>
            <person name="Muzny D.M."/>
            <person name="Weinstock G."/>
            <person name="Gibbs R.A."/>
        </authorList>
    </citation>
    <scope>NUCLEOTIDE SEQUENCE [LARGE SCALE GENOMIC DNA]</scope>
    <source>
        <strain evidence="3">LSR1</strain>
    </source>
</reference>
<dbReference type="AlphaFoldDB" id="A0A8R2BAX4"/>
<reference evidence="2" key="2">
    <citation type="submission" date="2022-06" db="UniProtKB">
        <authorList>
            <consortium name="EnsemblMetazoa"/>
        </authorList>
    </citation>
    <scope>IDENTIFICATION</scope>
</reference>
<dbReference type="SUPFAM" id="SSF53098">
    <property type="entry name" value="Ribonuclease H-like"/>
    <property type="match status" value="1"/>
</dbReference>
<evidence type="ECO:0000259" key="1">
    <source>
        <dbReference type="PROSITE" id="PS50994"/>
    </source>
</evidence>
<keyword evidence="3" id="KW-1185">Reference proteome</keyword>
<dbReference type="PANTHER" id="PTHR37984">
    <property type="entry name" value="PROTEIN CBG26694"/>
    <property type="match status" value="1"/>
</dbReference>
<dbReference type="PROSITE" id="PS50994">
    <property type="entry name" value="INTEGRASE"/>
    <property type="match status" value="1"/>
</dbReference>
<proteinExistence type="predicted"/>
<dbReference type="OrthoDB" id="6629588at2759"/>
<name>A0A8R2BAX4_ACYPI</name>
<dbReference type="InterPro" id="IPR036397">
    <property type="entry name" value="RNaseH_sf"/>
</dbReference>
<protein>
    <recommendedName>
        <fullName evidence="1">Integrase catalytic domain-containing protein</fullName>
    </recommendedName>
</protein>
<dbReference type="GeneID" id="100573346"/>
<dbReference type="GO" id="GO:0015074">
    <property type="term" value="P:DNA integration"/>
    <property type="evidence" value="ECO:0007669"/>
    <property type="project" value="InterPro"/>
</dbReference>
<accession>A0A8R2BAX4</accession>
<dbReference type="InterPro" id="IPR001584">
    <property type="entry name" value="Integrase_cat-core"/>
</dbReference>
<dbReference type="InterPro" id="IPR012337">
    <property type="entry name" value="RNaseH-like_sf"/>
</dbReference>
<dbReference type="Gene3D" id="3.30.420.10">
    <property type="entry name" value="Ribonuclease H-like superfamily/Ribonuclease H"/>
    <property type="match status" value="1"/>
</dbReference>
<dbReference type="EnsemblMetazoa" id="XM_008191400.1">
    <property type="protein sequence ID" value="XP_008189622.1"/>
    <property type="gene ID" value="LOC100573346"/>
</dbReference>
<sequence>MILSSIITQKRDDNKAFLSSSEYDCRLEQLKSSKLALNTIGMKKTIKDYRMVRKFDILTVNGKDKLIKPVINDTVLYYVTNDELFDILHSTHSAIGHGGRNRMSAELKMKYSNITNETIMVYLSLCVHCQKKSSNPKRGLVSKPILHNAFNSRAQIDLIDMQSQCINNFRFIMNYQDHLTKFVVLKPLTSKRAEEISHNLLNIYTTFGAPVILHSDNGREFVNSIITELHSMWSDVKIVHGKPRHSQSQGSMKGQTET</sequence>
<dbReference type="GO" id="GO:0003676">
    <property type="term" value="F:nucleic acid binding"/>
    <property type="evidence" value="ECO:0007669"/>
    <property type="project" value="InterPro"/>
</dbReference>
<dbReference type="RefSeq" id="XP_008189622.1">
    <property type="nucleotide sequence ID" value="XM_008191400.1"/>
</dbReference>